<evidence type="ECO:0000313" key="2">
    <source>
        <dbReference type="Proteomes" id="UP000053424"/>
    </source>
</evidence>
<protein>
    <recommendedName>
        <fullName evidence="3">ABM domain-containing protein</fullName>
    </recommendedName>
</protein>
<dbReference type="OrthoDB" id="3830579at2759"/>
<dbReference type="SUPFAM" id="SSF54909">
    <property type="entry name" value="Dimeric alpha+beta barrel"/>
    <property type="match status" value="1"/>
</dbReference>
<reference evidence="2" key="2">
    <citation type="submission" date="2015-01" db="EMBL/GenBank/DDBJ databases">
        <title>Evolutionary Origins and Diversification of the Mycorrhizal Mutualists.</title>
        <authorList>
            <consortium name="DOE Joint Genome Institute"/>
            <consortium name="Mycorrhizal Genomics Consortium"/>
            <person name="Kohler A."/>
            <person name="Kuo A."/>
            <person name="Nagy L.G."/>
            <person name="Floudas D."/>
            <person name="Copeland A."/>
            <person name="Barry K.W."/>
            <person name="Cichocki N."/>
            <person name="Veneault-Fourrey C."/>
            <person name="LaButti K."/>
            <person name="Lindquist E.A."/>
            <person name="Lipzen A."/>
            <person name="Lundell T."/>
            <person name="Morin E."/>
            <person name="Murat C."/>
            <person name="Riley R."/>
            <person name="Ohm R."/>
            <person name="Sun H."/>
            <person name="Tunlid A."/>
            <person name="Henrissat B."/>
            <person name="Grigoriev I.V."/>
            <person name="Hibbett D.S."/>
            <person name="Martin F."/>
        </authorList>
    </citation>
    <scope>NUCLEOTIDE SEQUENCE [LARGE SCALE GENOMIC DNA]</scope>
    <source>
        <strain evidence="2">h7</strain>
    </source>
</reference>
<dbReference type="HOGENOM" id="CLU_081631_3_0_1"/>
<evidence type="ECO:0008006" key="3">
    <source>
        <dbReference type="Google" id="ProtNLM"/>
    </source>
</evidence>
<organism evidence="1 2">
    <name type="scientific">Hebeloma cylindrosporum</name>
    <dbReference type="NCBI Taxonomy" id="76867"/>
    <lineage>
        <taxon>Eukaryota</taxon>
        <taxon>Fungi</taxon>
        <taxon>Dikarya</taxon>
        <taxon>Basidiomycota</taxon>
        <taxon>Agaricomycotina</taxon>
        <taxon>Agaricomycetes</taxon>
        <taxon>Agaricomycetidae</taxon>
        <taxon>Agaricales</taxon>
        <taxon>Agaricineae</taxon>
        <taxon>Hymenogastraceae</taxon>
        <taxon>Hebeloma</taxon>
    </lineage>
</organism>
<dbReference type="AlphaFoldDB" id="A0A0C3C3C8"/>
<reference evidence="1 2" key="1">
    <citation type="submission" date="2014-04" db="EMBL/GenBank/DDBJ databases">
        <authorList>
            <consortium name="DOE Joint Genome Institute"/>
            <person name="Kuo A."/>
            <person name="Gay G."/>
            <person name="Dore J."/>
            <person name="Kohler A."/>
            <person name="Nagy L.G."/>
            <person name="Floudas D."/>
            <person name="Copeland A."/>
            <person name="Barry K.W."/>
            <person name="Cichocki N."/>
            <person name="Veneault-Fourrey C."/>
            <person name="LaButti K."/>
            <person name="Lindquist E.A."/>
            <person name="Lipzen A."/>
            <person name="Lundell T."/>
            <person name="Morin E."/>
            <person name="Murat C."/>
            <person name="Sun H."/>
            <person name="Tunlid A."/>
            <person name="Henrissat B."/>
            <person name="Grigoriev I.V."/>
            <person name="Hibbett D.S."/>
            <person name="Martin F."/>
            <person name="Nordberg H.P."/>
            <person name="Cantor M.N."/>
            <person name="Hua S.X."/>
        </authorList>
    </citation>
    <scope>NUCLEOTIDE SEQUENCE [LARGE SCALE GENOMIC DNA]</scope>
    <source>
        <strain evidence="2">h7</strain>
    </source>
</reference>
<keyword evidence="2" id="KW-1185">Reference proteome</keyword>
<accession>A0A0C3C3C8</accession>
<evidence type="ECO:0000313" key="1">
    <source>
        <dbReference type="EMBL" id="KIM43415.1"/>
    </source>
</evidence>
<dbReference type="InterPro" id="IPR011008">
    <property type="entry name" value="Dimeric_a/b-barrel"/>
</dbReference>
<proteinExistence type="predicted"/>
<dbReference type="EMBL" id="KN831776">
    <property type="protein sequence ID" value="KIM43415.1"/>
    <property type="molecule type" value="Genomic_DNA"/>
</dbReference>
<dbReference type="STRING" id="686832.A0A0C3C3C8"/>
<gene>
    <name evidence="1" type="ORF">M413DRAFT_444241</name>
</gene>
<dbReference type="Proteomes" id="UP000053424">
    <property type="component" value="Unassembled WGS sequence"/>
</dbReference>
<sequence length="198" mass="21540">MPIVEIVSFTASPAALADVSLGDASLKYTKNAEGALSVVRGFQVEDKTRGYTVITWESLDHHKKMTERDDYPAFVESLKPTLASPLQIQHVQFDGDATAAFTAPVTEITIAKPKEGKTRADIEAVIEEIKKNSHLVKGAHPPLAWGKVQQEPEAYVLAIGWDSVEAHLTAVKVAPIDSLVAKLAEVADYDLKHVTLNQ</sequence>
<name>A0A0C3C3C8_HEBCY</name>
<dbReference type="Gene3D" id="3.30.70.100">
    <property type="match status" value="2"/>
</dbReference>